<protein>
    <submittedName>
        <fullName evidence="2">Sulfur reduction protein DsrE</fullName>
    </submittedName>
</protein>
<dbReference type="STRING" id="270918.APR42_04990"/>
<dbReference type="InterPro" id="IPR027396">
    <property type="entry name" value="DsrEFH-like"/>
</dbReference>
<evidence type="ECO:0000313" key="2">
    <source>
        <dbReference type="EMBL" id="KRG29289.1"/>
    </source>
</evidence>
<sequence>MKNSILIFTAFFMLFSITTNAQNHDPEKNNYVVLTKKIPQLQPILITAEELQKEDGHHFGDFQVIVCGQTVKGLTDKEQMQKFIQRAKKANVAIKACGFSLKKFGVDPKAIPSEMEVVENGILYDFQLQKKGYFSIEL</sequence>
<dbReference type="SUPFAM" id="SSF75169">
    <property type="entry name" value="DsrEFH-like"/>
    <property type="match status" value="1"/>
</dbReference>
<dbReference type="RefSeq" id="WP_057481765.1">
    <property type="nucleotide sequence ID" value="NZ_BMWR01000003.1"/>
</dbReference>
<reference evidence="2" key="1">
    <citation type="submission" date="2015-10" db="EMBL/GenBank/DDBJ databases">
        <title>Draft genome sequence of Salegentibacter mishustinae KCTC 12263.</title>
        <authorList>
            <person name="Lin W."/>
            <person name="Zheng Q."/>
        </authorList>
    </citation>
    <scope>NUCLEOTIDE SEQUENCE [LARGE SCALE GENOMIC DNA]</scope>
    <source>
        <strain evidence="2">KCTC 12263</strain>
    </source>
</reference>
<name>A0A0Q9ZAY5_9FLAO</name>
<keyword evidence="3" id="KW-1185">Reference proteome</keyword>
<feature type="chain" id="PRO_5006389317" evidence="1">
    <location>
        <begin position="22"/>
        <end position="138"/>
    </location>
</feature>
<dbReference type="EMBL" id="LKTP01000012">
    <property type="protein sequence ID" value="KRG29289.1"/>
    <property type="molecule type" value="Genomic_DNA"/>
</dbReference>
<organism evidence="2 3">
    <name type="scientific">Salegentibacter mishustinae</name>
    <dbReference type="NCBI Taxonomy" id="270918"/>
    <lineage>
        <taxon>Bacteria</taxon>
        <taxon>Pseudomonadati</taxon>
        <taxon>Bacteroidota</taxon>
        <taxon>Flavobacteriia</taxon>
        <taxon>Flavobacteriales</taxon>
        <taxon>Flavobacteriaceae</taxon>
        <taxon>Salegentibacter</taxon>
    </lineage>
</organism>
<dbReference type="Proteomes" id="UP000051643">
    <property type="component" value="Unassembled WGS sequence"/>
</dbReference>
<feature type="signal peptide" evidence="1">
    <location>
        <begin position="1"/>
        <end position="21"/>
    </location>
</feature>
<gene>
    <name evidence="2" type="ORF">APR42_04990</name>
</gene>
<accession>A0A0Q9ZAY5</accession>
<dbReference type="Gene3D" id="3.40.1260.10">
    <property type="entry name" value="DsrEFH-like"/>
    <property type="match status" value="1"/>
</dbReference>
<dbReference type="AlphaFoldDB" id="A0A0Q9ZAY5"/>
<proteinExistence type="predicted"/>
<evidence type="ECO:0000256" key="1">
    <source>
        <dbReference type="SAM" id="SignalP"/>
    </source>
</evidence>
<keyword evidence="1" id="KW-0732">Signal</keyword>
<comment type="caution">
    <text evidence="2">The sequence shown here is derived from an EMBL/GenBank/DDBJ whole genome shotgun (WGS) entry which is preliminary data.</text>
</comment>
<evidence type="ECO:0000313" key="3">
    <source>
        <dbReference type="Proteomes" id="UP000051643"/>
    </source>
</evidence>